<dbReference type="Pfam" id="PF13004">
    <property type="entry name" value="BACON"/>
    <property type="match status" value="1"/>
</dbReference>
<protein>
    <recommendedName>
        <fullName evidence="1">BACON domain-containing protein</fullName>
    </recommendedName>
</protein>
<organism evidence="2 3">
    <name type="scientific">Prevotella heparinolytica</name>
    <dbReference type="NCBI Taxonomy" id="28113"/>
    <lineage>
        <taxon>Bacteria</taxon>
        <taxon>Pseudomonadati</taxon>
        <taxon>Bacteroidota</taxon>
        <taxon>Bacteroidia</taxon>
        <taxon>Bacteroidales</taxon>
        <taxon>Bacteroidaceae</taxon>
        <taxon>Bacteroides</taxon>
    </lineage>
</organism>
<dbReference type="EMBL" id="RQYF01000011">
    <property type="protein sequence ID" value="RRD92344.1"/>
    <property type="molecule type" value="Genomic_DNA"/>
</dbReference>
<dbReference type="RefSeq" id="WP_125238641.1">
    <property type="nucleotide sequence ID" value="NZ_RQYF01000011.1"/>
</dbReference>
<dbReference type="AlphaFoldDB" id="A0A3P2AAC0"/>
<reference evidence="2 3" key="1">
    <citation type="submission" date="2018-11" db="EMBL/GenBank/DDBJ databases">
        <title>Genomes From Bacteria Associated with the Canine Oral Cavity: a Test Case for Automated Genome-Based Taxonomic Assignment.</title>
        <authorList>
            <person name="Coil D.A."/>
            <person name="Jospin G."/>
            <person name="Darling A.E."/>
            <person name="Wallis C."/>
            <person name="Davis I.J."/>
            <person name="Harris S."/>
            <person name="Eisen J.A."/>
            <person name="Holcombe L.J."/>
            <person name="O'Flynn C."/>
        </authorList>
    </citation>
    <scope>NUCLEOTIDE SEQUENCE [LARGE SCALE GENOMIC DNA]</scope>
    <source>
        <strain evidence="2 3">OH1047_COT-310</strain>
    </source>
</reference>
<evidence type="ECO:0000313" key="3">
    <source>
        <dbReference type="Proteomes" id="UP000279562"/>
    </source>
</evidence>
<feature type="domain" description="BACON" evidence="1">
    <location>
        <begin position="474"/>
        <end position="530"/>
    </location>
</feature>
<dbReference type="InterPro" id="IPR024361">
    <property type="entry name" value="BACON"/>
</dbReference>
<gene>
    <name evidence="2" type="ORF">EII33_04185</name>
</gene>
<dbReference type="Proteomes" id="UP000279562">
    <property type="component" value="Unassembled WGS sequence"/>
</dbReference>
<keyword evidence="3" id="KW-1185">Reference proteome</keyword>
<dbReference type="Gene3D" id="2.60.40.10">
    <property type="entry name" value="Immunoglobulins"/>
    <property type="match status" value="1"/>
</dbReference>
<evidence type="ECO:0000259" key="1">
    <source>
        <dbReference type="Pfam" id="PF13004"/>
    </source>
</evidence>
<accession>A0A3P2AAC0</accession>
<sequence length="911" mass="100898">MKTESRISGLVRAARLCGRHIAAALWVATAVALTTACSDDVQQPTPQTDGRTAIIYLNFKTDAAKQAAEMNALQNHGTPVAELWTDADEADALPAEEELSAGTTRAPMTRAVDDTEIRTVDVLSFKADPAEPTNIKKGTFFYRSKGVYTQTTPGQGKVEVKLMGSTEAQTLVVLANARQQVDALGAAYGEQKEDVMNRLTFDAGADAAPDLANGIPMWGELPNETVGEGFSPSGTPKEVTMIRSVAKFTLINPAENDPEGKDFFFYYTDLRLYNYRSKGRIAPDNYSAMDQKVNIPTVPAGARQPRGTFASLNSQVSIGRVGIYEGTQKSFYLCEVDNAVRPSGGNALDDLCLIAEVKPYGPPHGEAIAPGYYRIDYVSGGTQINILRNHNYEIKVESVEGLPANTPDEAFNGNRTLKCRIVPWNEVQEEVKVAGNKRLTVDKRVFQFPGDPNVAGETGGTQTLTLSTENTGGWRIDGKPDWVNLSQTSGADGTPATVTLSVGVNPGRTDRTAVMNLVAGNLTYKIHLSQPDACGKNGVPKKMHIGNNDYYTHRFGGQCWMLENSREGTPDNILPPLPGQSVQRYLWHGYSFSNDTKNGRPAGWRIPFYTDILHLGKTMYANATEKNIWLQWQKQPGVIAYYPTADANGDVVGPWPGRRAEHFYQNNMRAWETRRLPRMVSYTWKEQGSISAFWVHQPISDASMHSGVQTIPAASANGTAYMARIPVVTKPISNPDQSCLQPATTIVEPNLRGRNVWERAHGLLQTYETVDATTGAQKPINNDYLWQNFLVRMRPFNSGRYYQAPYNDMPWRQAAGSVFYQAAINRVFPFVNIFKVTHTSATYNYFLSKIDPGTGKYESDFYPGIKQLTNQYPYHLDKPYFQHFLINPFNGQQGLGAYLENRCPIRFVRAD</sequence>
<name>A0A3P2AAC0_9BACE</name>
<evidence type="ECO:0000313" key="2">
    <source>
        <dbReference type="EMBL" id="RRD92344.1"/>
    </source>
</evidence>
<dbReference type="InterPro" id="IPR013783">
    <property type="entry name" value="Ig-like_fold"/>
</dbReference>
<proteinExistence type="predicted"/>
<dbReference type="CDD" id="cd14948">
    <property type="entry name" value="BACON"/>
    <property type="match status" value="1"/>
</dbReference>
<comment type="caution">
    <text evidence="2">The sequence shown here is derived from an EMBL/GenBank/DDBJ whole genome shotgun (WGS) entry which is preliminary data.</text>
</comment>